<dbReference type="GO" id="GO:0080120">
    <property type="term" value="P:CAAX-box protein maturation"/>
    <property type="evidence" value="ECO:0007669"/>
    <property type="project" value="UniProtKB-ARBA"/>
</dbReference>
<protein>
    <recommendedName>
        <fullName evidence="2">CAAX prenyl protease 2/Lysostaphin resistance protein A-like domain-containing protein</fullName>
    </recommendedName>
</protein>
<dbReference type="InterPro" id="IPR003675">
    <property type="entry name" value="Rce1/LyrA-like_dom"/>
</dbReference>
<keyword evidence="4" id="KW-1185">Reference proteome</keyword>
<dbReference type="EMBL" id="BMOQ01000012">
    <property type="protein sequence ID" value="GGN26394.1"/>
    <property type="molecule type" value="Genomic_DNA"/>
</dbReference>
<evidence type="ECO:0000259" key="2">
    <source>
        <dbReference type="Pfam" id="PF02517"/>
    </source>
</evidence>
<evidence type="ECO:0000313" key="4">
    <source>
        <dbReference type="Proteomes" id="UP000608850"/>
    </source>
</evidence>
<feature type="transmembrane region" description="Helical" evidence="1">
    <location>
        <begin position="170"/>
        <end position="195"/>
    </location>
</feature>
<dbReference type="Proteomes" id="UP000608850">
    <property type="component" value="Unassembled WGS sequence"/>
</dbReference>
<keyword evidence="1" id="KW-0472">Membrane</keyword>
<organism evidence="3 4">
    <name type="scientific">Halarchaeum nitratireducens</name>
    <dbReference type="NCBI Taxonomy" id="489913"/>
    <lineage>
        <taxon>Archaea</taxon>
        <taxon>Methanobacteriati</taxon>
        <taxon>Methanobacteriota</taxon>
        <taxon>Stenosarchaea group</taxon>
        <taxon>Halobacteria</taxon>
        <taxon>Halobacteriales</taxon>
        <taxon>Halobacteriaceae</taxon>
    </lineage>
</organism>
<feature type="domain" description="CAAX prenyl protease 2/Lysostaphin resistance protein A-like" evidence="2">
    <location>
        <begin position="106"/>
        <end position="191"/>
    </location>
</feature>
<evidence type="ECO:0000313" key="3">
    <source>
        <dbReference type="EMBL" id="GGN26394.1"/>
    </source>
</evidence>
<dbReference type="OrthoDB" id="300537at2157"/>
<keyword evidence="1" id="KW-1133">Transmembrane helix</keyword>
<comment type="caution">
    <text evidence="3">The sequence shown here is derived from an EMBL/GenBank/DDBJ whole genome shotgun (WGS) entry which is preliminary data.</text>
</comment>
<evidence type="ECO:0000256" key="1">
    <source>
        <dbReference type="SAM" id="Phobius"/>
    </source>
</evidence>
<dbReference type="RefSeq" id="WP_188880115.1">
    <property type="nucleotide sequence ID" value="NZ_BMOQ01000012.1"/>
</dbReference>
<accession>A0A830GFQ1</accession>
<keyword evidence="1" id="KW-0812">Transmembrane</keyword>
<feature type="transmembrane region" description="Helical" evidence="1">
    <location>
        <begin position="20"/>
        <end position="41"/>
    </location>
</feature>
<proteinExistence type="predicted"/>
<name>A0A830GFQ1_9EURY</name>
<sequence>MAFGPGISVPTVAGARVVYPARIVAVWGALTAASVGLGYIIRRSKLWLVRETGTDPFGWFNLLSREPAADTENAEDTDTYSVADLKERLDWEREWWRRKARSGGRSVVVAPVVEELTFRGGPFLLALTLDGYRLPLLVCGSVLWAYLHTLNPRGSRRPTVPVFVGGLLPLYLWVVGLWWVAVLVHAANNAVAMAVEIGREWWRRWRHSFTPGEEYTVTVDDQGPQPEVHGLYQAHTPANETLHVANVEPGATTRVRVATTVGFHGYAYPVAESHDESE</sequence>
<feature type="transmembrane region" description="Helical" evidence="1">
    <location>
        <begin position="132"/>
        <end position="150"/>
    </location>
</feature>
<dbReference type="AlphaFoldDB" id="A0A830GFQ1"/>
<reference evidence="3 4" key="1">
    <citation type="journal article" date="2019" name="Int. J. Syst. Evol. Microbiol.">
        <title>The Global Catalogue of Microorganisms (GCM) 10K type strain sequencing project: providing services to taxonomists for standard genome sequencing and annotation.</title>
        <authorList>
            <consortium name="The Broad Institute Genomics Platform"/>
            <consortium name="The Broad Institute Genome Sequencing Center for Infectious Disease"/>
            <person name="Wu L."/>
            <person name="Ma J."/>
        </authorList>
    </citation>
    <scope>NUCLEOTIDE SEQUENCE [LARGE SCALE GENOMIC DNA]</scope>
    <source>
        <strain evidence="3 4">JCM 16331</strain>
    </source>
</reference>
<gene>
    <name evidence="3" type="ORF">GCM10009021_30910</name>
</gene>
<dbReference type="GO" id="GO:0004175">
    <property type="term" value="F:endopeptidase activity"/>
    <property type="evidence" value="ECO:0007669"/>
    <property type="project" value="UniProtKB-ARBA"/>
</dbReference>
<dbReference type="Pfam" id="PF02517">
    <property type="entry name" value="Rce1-like"/>
    <property type="match status" value="1"/>
</dbReference>